<evidence type="ECO:0000313" key="2">
    <source>
        <dbReference type="Proteomes" id="UP000027135"/>
    </source>
</evidence>
<gene>
    <name evidence="1" type="ORF">L798_13260</name>
</gene>
<dbReference type="PANTHER" id="PTHR46114:SF1">
    <property type="entry name" value="ZAD DOMAIN-CONTAINING PROTEIN"/>
    <property type="match status" value="1"/>
</dbReference>
<dbReference type="EMBL" id="KK852985">
    <property type="protein sequence ID" value="KDR12837.1"/>
    <property type="molecule type" value="Genomic_DNA"/>
</dbReference>
<dbReference type="PANTHER" id="PTHR46114">
    <property type="entry name" value="APPLE DOMAIN-CONTAINING PROTEIN"/>
    <property type="match status" value="1"/>
</dbReference>
<proteinExistence type="predicted"/>
<evidence type="ECO:0000313" key="1">
    <source>
        <dbReference type="EMBL" id="KDR12837.1"/>
    </source>
</evidence>
<sequence>MSLKKHFLHSHLDFFPSNCGAVSDEHGERFHQDISAMEQKYKSKWSAAMLVDYCWMVKRN</sequence>
<name>A0A067QT14_ZOONE</name>
<dbReference type="InParanoid" id="A0A067QT14"/>
<organism evidence="1 2">
    <name type="scientific">Zootermopsis nevadensis</name>
    <name type="common">Dampwood termite</name>
    <dbReference type="NCBI Taxonomy" id="136037"/>
    <lineage>
        <taxon>Eukaryota</taxon>
        <taxon>Metazoa</taxon>
        <taxon>Ecdysozoa</taxon>
        <taxon>Arthropoda</taxon>
        <taxon>Hexapoda</taxon>
        <taxon>Insecta</taxon>
        <taxon>Pterygota</taxon>
        <taxon>Neoptera</taxon>
        <taxon>Polyneoptera</taxon>
        <taxon>Dictyoptera</taxon>
        <taxon>Blattodea</taxon>
        <taxon>Blattoidea</taxon>
        <taxon>Termitoidae</taxon>
        <taxon>Termopsidae</taxon>
        <taxon>Zootermopsis</taxon>
    </lineage>
</organism>
<dbReference type="AlphaFoldDB" id="A0A067QT14"/>
<keyword evidence="2" id="KW-1185">Reference proteome</keyword>
<accession>A0A067QT14</accession>
<feature type="non-terminal residue" evidence="1">
    <location>
        <position position="60"/>
    </location>
</feature>
<protein>
    <submittedName>
        <fullName evidence="1">Uncharacterized protein</fullName>
    </submittedName>
</protein>
<reference evidence="1 2" key="1">
    <citation type="journal article" date="2014" name="Nat. Commun.">
        <title>Molecular traces of alternative social organization in a termite genome.</title>
        <authorList>
            <person name="Terrapon N."/>
            <person name="Li C."/>
            <person name="Robertson H.M."/>
            <person name="Ji L."/>
            <person name="Meng X."/>
            <person name="Booth W."/>
            <person name="Chen Z."/>
            <person name="Childers C.P."/>
            <person name="Glastad K.M."/>
            <person name="Gokhale K."/>
            <person name="Gowin J."/>
            <person name="Gronenberg W."/>
            <person name="Hermansen R.A."/>
            <person name="Hu H."/>
            <person name="Hunt B.G."/>
            <person name="Huylmans A.K."/>
            <person name="Khalil S.M."/>
            <person name="Mitchell R.D."/>
            <person name="Munoz-Torres M.C."/>
            <person name="Mustard J.A."/>
            <person name="Pan H."/>
            <person name="Reese J.T."/>
            <person name="Scharf M.E."/>
            <person name="Sun F."/>
            <person name="Vogel H."/>
            <person name="Xiao J."/>
            <person name="Yang W."/>
            <person name="Yang Z."/>
            <person name="Yang Z."/>
            <person name="Zhou J."/>
            <person name="Zhu J."/>
            <person name="Brent C.S."/>
            <person name="Elsik C.G."/>
            <person name="Goodisman M.A."/>
            <person name="Liberles D.A."/>
            <person name="Roe R.M."/>
            <person name="Vargo E.L."/>
            <person name="Vilcinskas A."/>
            <person name="Wang J."/>
            <person name="Bornberg-Bauer E."/>
            <person name="Korb J."/>
            <person name="Zhang G."/>
            <person name="Liebig J."/>
        </authorList>
    </citation>
    <scope>NUCLEOTIDE SEQUENCE [LARGE SCALE GENOMIC DNA]</scope>
    <source>
        <tissue evidence="1">Whole organism</tissue>
    </source>
</reference>
<dbReference type="Proteomes" id="UP000027135">
    <property type="component" value="Unassembled WGS sequence"/>
</dbReference>
<dbReference type="eggNOG" id="ENOG502SEJE">
    <property type="taxonomic scope" value="Eukaryota"/>
</dbReference>